<sequence length="353" mass="38439">MSFSAAISPESGAQLGRAPDSAGLTETDLALMEALQVRPRAPWTRIAAALGLDPTSAARRWRRLTDSGLAWLTAYPTPLTSTIGYVDVSCRPDALEGITARLSRWECVFDVQRTSGDYQLLLNVAAHDLGGLDSFLNHGLAALDGVRATRLSVGTNFFREGGDWLVRALDQRQRSVLFDGSPPESPKGLSRLRRSDLSLLLALNADARRSCAELARETGLSETAVRRRLSRMIRNRELCLRCDLAHGLAGWPVIVTYRLNVPAGELENFGGIIAGLPQIRLCVATTGRTNLLLSVWLNSTAECGSFERALSRRLTGATVLERAVTLSAVKRMGRLLDADGVMFDRVPIGAWSR</sequence>
<evidence type="ECO:0000313" key="8">
    <source>
        <dbReference type="Proteomes" id="UP000215043"/>
    </source>
</evidence>
<dbReference type="EMBL" id="CP022752">
    <property type="protein sequence ID" value="ASU78336.1"/>
    <property type="molecule type" value="Genomic_DNA"/>
</dbReference>
<dbReference type="InterPro" id="IPR019887">
    <property type="entry name" value="Tscrpt_reg_AsnC/Lrp_C"/>
</dbReference>
<dbReference type="InterPro" id="IPR019888">
    <property type="entry name" value="Tscrpt_reg_AsnC-like"/>
</dbReference>
<dbReference type="Proteomes" id="UP000215043">
    <property type="component" value="Chromosome"/>
</dbReference>
<proteinExistence type="predicted"/>
<evidence type="ECO:0000313" key="7">
    <source>
        <dbReference type="EMBL" id="ASU78336.1"/>
    </source>
</evidence>
<feature type="domain" description="Transcription regulator AsnC/Lrp ligand binding" evidence="5">
    <location>
        <begin position="86"/>
        <end position="153"/>
    </location>
</feature>
<dbReference type="PRINTS" id="PR00033">
    <property type="entry name" value="HTHASNC"/>
</dbReference>
<dbReference type="InterPro" id="IPR011008">
    <property type="entry name" value="Dimeric_a/b-barrel"/>
</dbReference>
<evidence type="ECO:0000259" key="5">
    <source>
        <dbReference type="Pfam" id="PF01037"/>
    </source>
</evidence>
<name>A0A223RR27_9ACTN</name>
<evidence type="ECO:0000256" key="1">
    <source>
        <dbReference type="ARBA" id="ARBA00023015"/>
    </source>
</evidence>
<keyword evidence="1" id="KW-0805">Transcription regulation</keyword>
<dbReference type="OrthoDB" id="4050641at2"/>
<dbReference type="SUPFAM" id="SSF54909">
    <property type="entry name" value="Dimeric alpha+beta barrel"/>
    <property type="match status" value="2"/>
</dbReference>
<dbReference type="RefSeq" id="WP_052427997.1">
    <property type="nucleotide sequence ID" value="NZ_CP022752.1"/>
</dbReference>
<evidence type="ECO:0000256" key="2">
    <source>
        <dbReference type="ARBA" id="ARBA00023125"/>
    </source>
</evidence>
<dbReference type="InterPro" id="IPR036390">
    <property type="entry name" value="WH_DNA-bd_sf"/>
</dbReference>
<feature type="region of interest" description="Disordered" evidence="4">
    <location>
        <begin position="1"/>
        <end position="21"/>
    </location>
</feature>
<dbReference type="Pfam" id="PF13404">
    <property type="entry name" value="HTH_AsnC-type"/>
    <property type="match status" value="2"/>
</dbReference>
<gene>
    <name evidence="7" type="ORF">CDG81_08570</name>
</gene>
<dbReference type="Gene3D" id="3.30.70.920">
    <property type="match status" value="2"/>
</dbReference>
<dbReference type="KEGG" id="aey:CDG81_08570"/>
<evidence type="ECO:0000256" key="3">
    <source>
        <dbReference type="ARBA" id="ARBA00023163"/>
    </source>
</evidence>
<dbReference type="GO" id="GO:0043200">
    <property type="term" value="P:response to amino acid"/>
    <property type="evidence" value="ECO:0007669"/>
    <property type="project" value="TreeGrafter"/>
</dbReference>
<dbReference type="InterPro" id="IPR000485">
    <property type="entry name" value="AsnC-type_HTH_dom"/>
</dbReference>
<dbReference type="PANTHER" id="PTHR30154:SF34">
    <property type="entry name" value="TRANSCRIPTIONAL REGULATOR AZLB"/>
    <property type="match status" value="1"/>
</dbReference>
<evidence type="ECO:0000256" key="4">
    <source>
        <dbReference type="SAM" id="MobiDB-lite"/>
    </source>
</evidence>
<dbReference type="GO" id="GO:0005829">
    <property type="term" value="C:cytosol"/>
    <property type="evidence" value="ECO:0007669"/>
    <property type="project" value="TreeGrafter"/>
</dbReference>
<reference evidence="7 8" key="1">
    <citation type="submission" date="2017-08" db="EMBL/GenBank/DDBJ databases">
        <title>The complete genome sequence of moderately halophilic actinomycete Actinopolyspora erythraea YIM 90600, the producer of novel erythromycin, novel actinopolysporins A-C and tubercidin.</title>
        <authorList>
            <person name="Yin M."/>
            <person name="Tang S."/>
        </authorList>
    </citation>
    <scope>NUCLEOTIDE SEQUENCE [LARGE SCALE GENOMIC DNA]</scope>
    <source>
        <strain evidence="7 8">YIM 90600</strain>
    </source>
</reference>
<feature type="domain" description="HTH asnC-type" evidence="6">
    <location>
        <begin position="24"/>
        <end position="64"/>
    </location>
</feature>
<dbReference type="PANTHER" id="PTHR30154">
    <property type="entry name" value="LEUCINE-RESPONSIVE REGULATORY PROTEIN"/>
    <property type="match status" value="1"/>
</dbReference>
<dbReference type="Pfam" id="PF01037">
    <property type="entry name" value="AsnC_trans_reg"/>
    <property type="match status" value="1"/>
</dbReference>
<dbReference type="AlphaFoldDB" id="A0A223RR27"/>
<dbReference type="InterPro" id="IPR036388">
    <property type="entry name" value="WH-like_DNA-bd_sf"/>
</dbReference>
<organism evidence="7 8">
    <name type="scientific">Actinopolyspora erythraea</name>
    <dbReference type="NCBI Taxonomy" id="414996"/>
    <lineage>
        <taxon>Bacteria</taxon>
        <taxon>Bacillati</taxon>
        <taxon>Actinomycetota</taxon>
        <taxon>Actinomycetes</taxon>
        <taxon>Actinopolysporales</taxon>
        <taxon>Actinopolysporaceae</taxon>
        <taxon>Actinopolyspora</taxon>
    </lineage>
</organism>
<keyword evidence="2" id="KW-0238">DNA-binding</keyword>
<keyword evidence="3" id="KW-0804">Transcription</keyword>
<evidence type="ECO:0000259" key="6">
    <source>
        <dbReference type="Pfam" id="PF13404"/>
    </source>
</evidence>
<protein>
    <submittedName>
        <fullName evidence="7">Lrp/AsnC family transcriptional regulator</fullName>
    </submittedName>
</protein>
<dbReference type="Gene3D" id="1.10.10.10">
    <property type="entry name" value="Winged helix-like DNA-binding domain superfamily/Winged helix DNA-binding domain"/>
    <property type="match status" value="2"/>
</dbReference>
<feature type="domain" description="HTH asnC-type" evidence="6">
    <location>
        <begin position="196"/>
        <end position="232"/>
    </location>
</feature>
<dbReference type="SMART" id="SM00344">
    <property type="entry name" value="HTH_ASNC"/>
    <property type="match status" value="2"/>
</dbReference>
<dbReference type="GO" id="GO:0043565">
    <property type="term" value="F:sequence-specific DNA binding"/>
    <property type="evidence" value="ECO:0007669"/>
    <property type="project" value="InterPro"/>
</dbReference>
<accession>A0A223RR27</accession>
<dbReference type="SUPFAM" id="SSF46785">
    <property type="entry name" value="Winged helix' DNA-binding domain"/>
    <property type="match status" value="2"/>
</dbReference>